<evidence type="ECO:0000313" key="4">
    <source>
        <dbReference type="Proteomes" id="UP001501303"/>
    </source>
</evidence>
<evidence type="ECO:0000256" key="2">
    <source>
        <dbReference type="SAM" id="SignalP"/>
    </source>
</evidence>
<accession>A0ABP5AKJ7</accession>
<comment type="caution">
    <text evidence="3">The sequence shown here is derived from an EMBL/GenBank/DDBJ whole genome shotgun (WGS) entry which is preliminary data.</text>
</comment>
<name>A0ABP5AKJ7_9ACTN</name>
<gene>
    <name evidence="3" type="ORF">GCM10009716_27240</name>
</gene>
<reference evidence="4" key="1">
    <citation type="journal article" date="2019" name="Int. J. Syst. Evol. Microbiol.">
        <title>The Global Catalogue of Microorganisms (GCM) 10K type strain sequencing project: providing services to taxonomists for standard genome sequencing and annotation.</title>
        <authorList>
            <consortium name="The Broad Institute Genomics Platform"/>
            <consortium name="The Broad Institute Genome Sequencing Center for Infectious Disease"/>
            <person name="Wu L."/>
            <person name="Ma J."/>
        </authorList>
    </citation>
    <scope>NUCLEOTIDE SEQUENCE [LARGE SCALE GENOMIC DNA]</scope>
    <source>
        <strain evidence="4">JCM 13581</strain>
    </source>
</reference>
<feature type="signal peptide" evidence="2">
    <location>
        <begin position="1"/>
        <end position="25"/>
    </location>
</feature>
<feature type="compositionally biased region" description="Basic and acidic residues" evidence="1">
    <location>
        <begin position="121"/>
        <end position="142"/>
    </location>
</feature>
<dbReference type="NCBIfam" id="NF033679">
    <property type="entry name" value="DNRLRE_dom"/>
    <property type="match status" value="1"/>
</dbReference>
<keyword evidence="2" id="KW-0732">Signal</keyword>
<evidence type="ECO:0000256" key="1">
    <source>
        <dbReference type="SAM" id="MobiDB-lite"/>
    </source>
</evidence>
<dbReference type="EMBL" id="BAAAMJ010000029">
    <property type="protein sequence ID" value="GAA1916623.1"/>
    <property type="molecule type" value="Genomic_DNA"/>
</dbReference>
<evidence type="ECO:0008006" key="5">
    <source>
        <dbReference type="Google" id="ProtNLM"/>
    </source>
</evidence>
<evidence type="ECO:0000313" key="3">
    <source>
        <dbReference type="EMBL" id="GAA1916623.1"/>
    </source>
</evidence>
<dbReference type="Proteomes" id="UP001501303">
    <property type="component" value="Unassembled WGS sequence"/>
</dbReference>
<protein>
    <recommendedName>
        <fullName evidence="5">DNRLRE domain-containing protein</fullName>
    </recommendedName>
</protein>
<proteinExistence type="predicted"/>
<keyword evidence="4" id="KW-1185">Reference proteome</keyword>
<feature type="chain" id="PRO_5046260351" description="DNRLRE domain-containing protein" evidence="2">
    <location>
        <begin position="26"/>
        <end position="489"/>
    </location>
</feature>
<feature type="compositionally biased region" description="Basic and acidic residues" evidence="1">
    <location>
        <begin position="96"/>
        <end position="105"/>
    </location>
</feature>
<feature type="region of interest" description="Disordered" evidence="1">
    <location>
        <begin position="62"/>
        <end position="142"/>
    </location>
</feature>
<sequence length="489" mass="52723">MRAWRPLAVTAAFLMVFLTGTEMVAATVRTWGPPASSTASAKPVQKWGGAEGLSHRVPAGATTAEAEGNGGPPQEAPGQLPPEEPRERWTPGNTAREPETGKAEVLDEAGSDAGEPEVPGFDERTSEELVEERDARSRTFRNEDGTRTTRFYDEQVNFRLRDGSWQEIDATLRAERPAGLTAHSGTGWVTTSTEVDIRFAADARSEPLAELRLDDEHAVAYSLRDAEAAEGIAEGAVITYPEALPGADLEFIAAGDGIKETMILHGPDAPRQWTFLLRLEGLTAGLDEDGNVAFVDADGGVRAIMPAGWMEDSAFGEHSGQGEISGGVEYELVEEGNGHTVLIVTLDDEWLDDTERVYPVKVDPSITRVEATSSTYVQKPYNQNFSTDTVLKVGTYDGGTHTAASFLRFAGVETTLKDAWVLDARLALYNTWSYSCTARPVTVHPITQNWSAATLKNYPGPSTGAALGSRSFANAWRPSGTTSWSCAPK</sequence>
<organism evidence="3 4">
    <name type="scientific">Streptomyces sodiiphilus</name>
    <dbReference type="NCBI Taxonomy" id="226217"/>
    <lineage>
        <taxon>Bacteria</taxon>
        <taxon>Bacillati</taxon>
        <taxon>Actinomycetota</taxon>
        <taxon>Actinomycetes</taxon>
        <taxon>Kitasatosporales</taxon>
        <taxon>Streptomycetaceae</taxon>
        <taxon>Streptomyces</taxon>
    </lineage>
</organism>